<dbReference type="AlphaFoldDB" id="A0A2B7XAI7"/>
<feature type="compositionally biased region" description="Low complexity" evidence="1">
    <location>
        <begin position="11"/>
        <end position="24"/>
    </location>
</feature>
<organism evidence="3 4">
    <name type="scientific">Polytolypa hystricis (strain UAMH7299)</name>
    <dbReference type="NCBI Taxonomy" id="1447883"/>
    <lineage>
        <taxon>Eukaryota</taxon>
        <taxon>Fungi</taxon>
        <taxon>Dikarya</taxon>
        <taxon>Ascomycota</taxon>
        <taxon>Pezizomycotina</taxon>
        <taxon>Eurotiomycetes</taxon>
        <taxon>Eurotiomycetidae</taxon>
        <taxon>Onygenales</taxon>
        <taxon>Onygenales incertae sedis</taxon>
        <taxon>Polytolypa</taxon>
    </lineage>
</organism>
<evidence type="ECO:0000259" key="2">
    <source>
        <dbReference type="Pfam" id="PF13391"/>
    </source>
</evidence>
<protein>
    <recommendedName>
        <fullName evidence="2">HNH nuclease domain-containing protein</fullName>
    </recommendedName>
</protein>
<name>A0A2B7XAI7_POLH7</name>
<dbReference type="OrthoDB" id="5352953at2759"/>
<feature type="region of interest" description="Disordered" evidence="1">
    <location>
        <begin position="108"/>
        <end position="137"/>
    </location>
</feature>
<dbReference type="Pfam" id="PF13391">
    <property type="entry name" value="HNH_2"/>
    <property type="match status" value="1"/>
</dbReference>
<feature type="region of interest" description="Disordered" evidence="1">
    <location>
        <begin position="359"/>
        <end position="380"/>
    </location>
</feature>
<evidence type="ECO:0000313" key="4">
    <source>
        <dbReference type="Proteomes" id="UP000224634"/>
    </source>
</evidence>
<dbReference type="InterPro" id="IPR003615">
    <property type="entry name" value="HNH_nuc"/>
</dbReference>
<feature type="compositionally biased region" description="Basic and acidic residues" evidence="1">
    <location>
        <begin position="367"/>
        <end position="380"/>
    </location>
</feature>
<gene>
    <name evidence="3" type="ORF">AJ80_08222</name>
</gene>
<comment type="caution">
    <text evidence="3">The sequence shown here is derived from an EMBL/GenBank/DDBJ whole genome shotgun (WGS) entry which is preliminary data.</text>
</comment>
<evidence type="ECO:0000313" key="3">
    <source>
        <dbReference type="EMBL" id="PGH06116.1"/>
    </source>
</evidence>
<feature type="compositionally biased region" description="Low complexity" evidence="1">
    <location>
        <begin position="124"/>
        <end position="135"/>
    </location>
</feature>
<feature type="domain" description="HNH nuclease" evidence="2">
    <location>
        <begin position="154"/>
        <end position="251"/>
    </location>
</feature>
<proteinExistence type="predicted"/>
<feature type="region of interest" description="Disordered" evidence="1">
    <location>
        <begin position="1"/>
        <end position="32"/>
    </location>
</feature>
<reference evidence="3 4" key="1">
    <citation type="submission" date="2017-10" db="EMBL/GenBank/DDBJ databases">
        <title>Comparative genomics in systemic dimorphic fungi from Ajellomycetaceae.</title>
        <authorList>
            <person name="Munoz J.F."/>
            <person name="Mcewen J.G."/>
            <person name="Clay O.K."/>
            <person name="Cuomo C.A."/>
        </authorList>
    </citation>
    <scope>NUCLEOTIDE SEQUENCE [LARGE SCALE GENOMIC DNA]</scope>
    <source>
        <strain evidence="3 4">UAMH7299</strain>
    </source>
</reference>
<dbReference type="STRING" id="1447883.A0A2B7XAI7"/>
<sequence>MARLLTFPITSHPSSSASSVNQSSDPGRENAEDLGRKASERLWNYVPVCSTDKVTQVLNVFVNYLPKDGALILLQDIVDLTNDKDLRQLHDHLVDAILKPFRAIGGKTPAPTRATLSETEEDISSLSTTSMGSSSRADQTTVQNACLKRDGYRCKLTGFFDRKSVKENVSVLEAKEKAQARASSTEAAHIIPFALGKFDEDNLKEAENKATIWTCLNRYFPGLEKVVSSETINSPSNAITLYHTVHNHFGALGVTLEARSQPHVYNIVRYTDDDPDLDSLPNGQITFECHDSSVPMPSTFLLSVHAKIGKILHTSGMATLLDHLIDTSELPSQIDPKGSTEIGSMIARRLLLLTSHQEDWNDTSENDGGRERQKGPWEKV</sequence>
<keyword evidence="4" id="KW-1185">Reference proteome</keyword>
<accession>A0A2B7XAI7</accession>
<dbReference type="EMBL" id="PDNA01000181">
    <property type="protein sequence ID" value="PGH06116.1"/>
    <property type="molecule type" value="Genomic_DNA"/>
</dbReference>
<evidence type="ECO:0000256" key="1">
    <source>
        <dbReference type="SAM" id="MobiDB-lite"/>
    </source>
</evidence>
<dbReference type="Proteomes" id="UP000224634">
    <property type="component" value="Unassembled WGS sequence"/>
</dbReference>